<dbReference type="RefSeq" id="WP_200613161.1">
    <property type="nucleotide sequence ID" value="NZ_JAEHHL010000013.1"/>
</dbReference>
<sequence length="322" mass="33663">MPQTYNVAIIGLGVIGRRMLTNMPKQGRLRIAGGWDRDPAVCAQAVADFPGLVIADSAEALIASGGVDLVYIGVPPRAHGVYSRAAMAAGKAVFCEKPLGVDLDDSRALVAQAQKAGAVQAVNLSLAAARGVGVMRQALADGSLGRIAGADIRLHFTRWPRGWQASATWLAGRAEGGFTREVATHFLYLSDALFGPGELIAASAAYPGGDEDAETHILAQLEFGGVPVTLAGSVGGAGPVLVEFTLWGEARSYRLGDFYRLSSSTGDGWEDALTGIENPALDAYMLQLDEVVKMLDGAPHVLPNFAGALRVQELVEGILAPD</sequence>
<feature type="domain" description="Gfo/Idh/MocA-like oxidoreductase N-terminal" evidence="2">
    <location>
        <begin position="6"/>
        <end position="123"/>
    </location>
</feature>
<dbReference type="InterPro" id="IPR036291">
    <property type="entry name" value="NAD(P)-bd_dom_sf"/>
</dbReference>
<organism evidence="4 5">
    <name type="scientific">Thermohalobaculum xanthum</name>
    <dbReference type="NCBI Taxonomy" id="2753746"/>
    <lineage>
        <taxon>Bacteria</taxon>
        <taxon>Pseudomonadati</taxon>
        <taxon>Pseudomonadota</taxon>
        <taxon>Alphaproteobacteria</taxon>
        <taxon>Rhodobacterales</taxon>
        <taxon>Paracoccaceae</taxon>
        <taxon>Thermohalobaculum</taxon>
    </lineage>
</organism>
<dbReference type="SUPFAM" id="SSF51735">
    <property type="entry name" value="NAD(P)-binding Rossmann-fold domains"/>
    <property type="match status" value="1"/>
</dbReference>
<dbReference type="InterPro" id="IPR055170">
    <property type="entry name" value="GFO_IDH_MocA-like_dom"/>
</dbReference>
<evidence type="ECO:0000313" key="5">
    <source>
        <dbReference type="Proteomes" id="UP000655420"/>
    </source>
</evidence>
<dbReference type="SUPFAM" id="SSF55347">
    <property type="entry name" value="Glyceraldehyde-3-phosphate dehydrogenase-like, C-terminal domain"/>
    <property type="match status" value="1"/>
</dbReference>
<name>A0A8J7M9A9_9RHOB</name>
<protein>
    <submittedName>
        <fullName evidence="4">Gfo/Idh/MocA family oxidoreductase</fullName>
    </submittedName>
</protein>
<dbReference type="InterPro" id="IPR050463">
    <property type="entry name" value="Gfo/Idh/MocA_oxidrdct_glycsds"/>
</dbReference>
<keyword evidence="5" id="KW-1185">Reference proteome</keyword>
<dbReference type="EMBL" id="JAEHHL010000013">
    <property type="protein sequence ID" value="MBK0401081.1"/>
    <property type="molecule type" value="Genomic_DNA"/>
</dbReference>
<dbReference type="InterPro" id="IPR000683">
    <property type="entry name" value="Gfo/Idh/MocA-like_OxRdtase_N"/>
</dbReference>
<evidence type="ECO:0000313" key="4">
    <source>
        <dbReference type="EMBL" id="MBK0401081.1"/>
    </source>
</evidence>
<dbReference type="PANTHER" id="PTHR43818">
    <property type="entry name" value="BCDNA.GH03377"/>
    <property type="match status" value="1"/>
</dbReference>
<dbReference type="AlphaFoldDB" id="A0A8J7M9A9"/>
<gene>
    <name evidence="4" type="ORF">H0I76_17930</name>
</gene>
<dbReference type="GO" id="GO:0000166">
    <property type="term" value="F:nucleotide binding"/>
    <property type="evidence" value="ECO:0007669"/>
    <property type="project" value="InterPro"/>
</dbReference>
<dbReference type="Gene3D" id="3.40.50.720">
    <property type="entry name" value="NAD(P)-binding Rossmann-like Domain"/>
    <property type="match status" value="1"/>
</dbReference>
<dbReference type="PANTHER" id="PTHR43818:SF11">
    <property type="entry name" value="BCDNA.GH03377"/>
    <property type="match status" value="1"/>
</dbReference>
<dbReference type="GO" id="GO:0016491">
    <property type="term" value="F:oxidoreductase activity"/>
    <property type="evidence" value="ECO:0007669"/>
    <property type="project" value="UniProtKB-KW"/>
</dbReference>
<accession>A0A8J7M9A9</accession>
<dbReference type="Pfam" id="PF01408">
    <property type="entry name" value="GFO_IDH_MocA"/>
    <property type="match status" value="1"/>
</dbReference>
<comment type="caution">
    <text evidence="4">The sequence shown here is derived from an EMBL/GenBank/DDBJ whole genome shotgun (WGS) entry which is preliminary data.</text>
</comment>
<evidence type="ECO:0000259" key="2">
    <source>
        <dbReference type="Pfam" id="PF01408"/>
    </source>
</evidence>
<dbReference type="Pfam" id="PF22725">
    <property type="entry name" value="GFO_IDH_MocA_C3"/>
    <property type="match status" value="1"/>
</dbReference>
<evidence type="ECO:0000256" key="1">
    <source>
        <dbReference type="ARBA" id="ARBA00023002"/>
    </source>
</evidence>
<keyword evidence="1" id="KW-0560">Oxidoreductase</keyword>
<proteinExistence type="predicted"/>
<feature type="domain" description="GFO/IDH/MocA-like oxidoreductase" evidence="3">
    <location>
        <begin position="135"/>
        <end position="253"/>
    </location>
</feature>
<dbReference type="Gene3D" id="3.30.360.10">
    <property type="entry name" value="Dihydrodipicolinate Reductase, domain 2"/>
    <property type="match status" value="1"/>
</dbReference>
<reference evidence="4" key="1">
    <citation type="submission" date="2020-12" db="EMBL/GenBank/DDBJ databases">
        <title>Bacterial taxonomy.</title>
        <authorList>
            <person name="Pan X."/>
        </authorList>
    </citation>
    <scope>NUCLEOTIDE SEQUENCE</scope>
    <source>
        <strain evidence="4">M0105</strain>
    </source>
</reference>
<evidence type="ECO:0000259" key="3">
    <source>
        <dbReference type="Pfam" id="PF22725"/>
    </source>
</evidence>
<dbReference type="Proteomes" id="UP000655420">
    <property type="component" value="Unassembled WGS sequence"/>
</dbReference>